<protein>
    <submittedName>
        <fullName evidence="1">Uncharacterized protein</fullName>
    </submittedName>
</protein>
<dbReference type="AlphaFoldDB" id="A0A6M0SG22"/>
<gene>
    <name evidence="1" type="ORF">D0962_32860</name>
</gene>
<sequence>MRRHMKNSFNNPPSNNGALCSLCQDTLLRHISQSRMFWYCPSCRQEMVVSESEDELLPHAAVVNQVGQMPQHCPPAKAENYNKPMSVQAAS</sequence>
<reference evidence="1 2" key="1">
    <citation type="journal article" date="2020" name="Microb. Ecol.">
        <title>Ecogenomics of the Marine Benthic Filamentous Cyanobacterium Adonisia.</title>
        <authorList>
            <person name="Walter J.M."/>
            <person name="Coutinho F.H."/>
            <person name="Leomil L."/>
            <person name="Hargreaves P.I."/>
            <person name="Campeao M.E."/>
            <person name="Vieira V.V."/>
            <person name="Silva B.S."/>
            <person name="Fistarol G.O."/>
            <person name="Salomon P.S."/>
            <person name="Sawabe T."/>
            <person name="Mino S."/>
            <person name="Hosokawa M."/>
            <person name="Miyashita H."/>
            <person name="Maruyama F."/>
            <person name="van Verk M.C."/>
            <person name="Dutilh B.E."/>
            <person name="Thompson C.C."/>
            <person name="Thompson F.L."/>
        </authorList>
    </citation>
    <scope>NUCLEOTIDE SEQUENCE [LARGE SCALE GENOMIC DNA]</scope>
    <source>
        <strain evidence="1 2">CCMR0082</strain>
    </source>
</reference>
<proteinExistence type="predicted"/>
<evidence type="ECO:0000313" key="1">
    <source>
        <dbReference type="EMBL" id="NEZ67497.1"/>
    </source>
</evidence>
<dbReference type="EMBL" id="QZCE01000002">
    <property type="protein sequence ID" value="NEZ67497.1"/>
    <property type="molecule type" value="Genomic_DNA"/>
</dbReference>
<dbReference type="Proteomes" id="UP000473574">
    <property type="component" value="Unassembled WGS sequence"/>
</dbReference>
<name>A0A6M0SG22_9CYAN</name>
<organism evidence="1 2">
    <name type="scientific">Adonisia turfae CCMR0082</name>
    <dbReference type="NCBI Taxonomy" id="2304604"/>
    <lineage>
        <taxon>Bacteria</taxon>
        <taxon>Bacillati</taxon>
        <taxon>Cyanobacteriota</taxon>
        <taxon>Adonisia</taxon>
        <taxon>Adonisia turfae</taxon>
    </lineage>
</organism>
<accession>A0A6M0SG22</accession>
<comment type="caution">
    <text evidence="1">The sequence shown here is derived from an EMBL/GenBank/DDBJ whole genome shotgun (WGS) entry which is preliminary data.</text>
</comment>
<evidence type="ECO:0000313" key="2">
    <source>
        <dbReference type="Proteomes" id="UP000473574"/>
    </source>
</evidence>